<evidence type="ECO:0000313" key="2">
    <source>
        <dbReference type="EMBL" id="PLW23966.1"/>
    </source>
</evidence>
<name>A0A2N5TEP9_9BASI</name>
<evidence type="ECO:0000256" key="1">
    <source>
        <dbReference type="SAM" id="MobiDB-lite"/>
    </source>
</evidence>
<accession>A0A2N5TEP9</accession>
<reference evidence="2 4" key="1">
    <citation type="submission" date="2017-11" db="EMBL/GenBank/DDBJ databases">
        <title>De novo assembly and phasing of dikaryotic genomes from two isolates of Puccinia coronata f. sp. avenae, the causal agent of oat crown rust.</title>
        <authorList>
            <person name="Miller M.E."/>
            <person name="Zhang Y."/>
            <person name="Omidvar V."/>
            <person name="Sperschneider J."/>
            <person name="Schwessinger B."/>
            <person name="Raley C."/>
            <person name="Palmer J.M."/>
            <person name="Garnica D."/>
            <person name="Upadhyaya N."/>
            <person name="Rathjen J."/>
            <person name="Taylor J.M."/>
            <person name="Park R.F."/>
            <person name="Dodds P.N."/>
            <person name="Hirsch C.D."/>
            <person name="Kianian S.F."/>
            <person name="Figueroa M."/>
        </authorList>
    </citation>
    <scope>NUCLEOTIDE SEQUENCE [LARGE SCALE GENOMIC DNA]</scope>
    <source>
        <strain evidence="2">12SD80</strain>
    </source>
</reference>
<feature type="region of interest" description="Disordered" evidence="1">
    <location>
        <begin position="39"/>
        <end position="60"/>
    </location>
</feature>
<dbReference type="EMBL" id="PGCI01000008">
    <property type="protein sequence ID" value="PLW50904.1"/>
    <property type="molecule type" value="Genomic_DNA"/>
</dbReference>
<dbReference type="AlphaFoldDB" id="A0A2N5TEP9"/>
<evidence type="ECO:0000313" key="4">
    <source>
        <dbReference type="Proteomes" id="UP000235392"/>
    </source>
</evidence>
<dbReference type="Proteomes" id="UP000235392">
    <property type="component" value="Unassembled WGS sequence"/>
</dbReference>
<proteinExistence type="predicted"/>
<evidence type="ECO:0000313" key="3">
    <source>
        <dbReference type="EMBL" id="PLW50904.1"/>
    </source>
</evidence>
<gene>
    <name evidence="3" type="ORF">PCASD_01169</name>
    <name evidence="2" type="ORF">PCASD_11016</name>
</gene>
<comment type="caution">
    <text evidence="2">The sequence shown here is derived from an EMBL/GenBank/DDBJ whole genome shotgun (WGS) entry which is preliminary data.</text>
</comment>
<protein>
    <submittedName>
        <fullName evidence="2">Uncharacterized protein</fullName>
    </submittedName>
</protein>
<organism evidence="2 4">
    <name type="scientific">Puccinia coronata f. sp. avenae</name>
    <dbReference type="NCBI Taxonomy" id="200324"/>
    <lineage>
        <taxon>Eukaryota</taxon>
        <taxon>Fungi</taxon>
        <taxon>Dikarya</taxon>
        <taxon>Basidiomycota</taxon>
        <taxon>Pucciniomycotina</taxon>
        <taxon>Pucciniomycetes</taxon>
        <taxon>Pucciniales</taxon>
        <taxon>Pucciniaceae</taxon>
        <taxon>Puccinia</taxon>
    </lineage>
</organism>
<sequence length="128" mass="13697">MYKVSAEWGPEKMVFKMEGLFDKGKMKIDVQDVNKGKLRPSVRGEMTGGGAGRGGMEGPSFEPLKGLQVWIRWSMDVVENNALGMEASATGKLCRHASLTASGVLFGLEEVARYAVLGSVLLVGCSNG</sequence>
<feature type="compositionally biased region" description="Gly residues" evidence="1">
    <location>
        <begin position="46"/>
        <end position="57"/>
    </location>
</feature>
<dbReference type="EMBL" id="PGCI01000619">
    <property type="protein sequence ID" value="PLW23966.1"/>
    <property type="molecule type" value="Genomic_DNA"/>
</dbReference>